<gene>
    <name evidence="10" type="primary">secY</name>
    <name evidence="14" type="ORF">SAMN02910377_02091</name>
</gene>
<evidence type="ECO:0000256" key="6">
    <source>
        <dbReference type="ARBA" id="ARBA00022989"/>
    </source>
</evidence>
<feature type="transmembrane region" description="Helical" evidence="10">
    <location>
        <begin position="315"/>
        <end position="335"/>
    </location>
</feature>
<dbReference type="GO" id="GO:0043952">
    <property type="term" value="P:protein transport by the Sec complex"/>
    <property type="evidence" value="ECO:0007669"/>
    <property type="project" value="UniProtKB-UniRule"/>
</dbReference>
<feature type="transmembrane region" description="Helical" evidence="10">
    <location>
        <begin position="253"/>
        <end position="274"/>
    </location>
</feature>
<feature type="transmembrane region" description="Helical" evidence="10">
    <location>
        <begin position="113"/>
        <end position="134"/>
    </location>
</feature>
<dbReference type="SUPFAM" id="SSF103491">
    <property type="entry name" value="Preprotein translocase SecY subunit"/>
    <property type="match status" value="1"/>
</dbReference>
<organism evidence="14 15">
    <name type="scientific">Pseudobutyrivibrio ruminis</name>
    <dbReference type="NCBI Taxonomy" id="46206"/>
    <lineage>
        <taxon>Bacteria</taxon>
        <taxon>Bacillati</taxon>
        <taxon>Bacillota</taxon>
        <taxon>Clostridia</taxon>
        <taxon>Lachnospirales</taxon>
        <taxon>Lachnospiraceae</taxon>
        <taxon>Pseudobutyrivibrio</taxon>
    </lineage>
</organism>
<keyword evidence="3 10" id="KW-0813">Transport</keyword>
<reference evidence="15" key="1">
    <citation type="submission" date="2016-10" db="EMBL/GenBank/DDBJ databases">
        <authorList>
            <person name="Varghese N."/>
        </authorList>
    </citation>
    <scope>NUCLEOTIDE SEQUENCE [LARGE SCALE GENOMIC DNA]</scope>
    <source>
        <strain evidence="15">ACV-9</strain>
    </source>
</reference>
<evidence type="ECO:0000256" key="4">
    <source>
        <dbReference type="ARBA" id="ARBA00022692"/>
    </source>
</evidence>
<dbReference type="InterPro" id="IPR026593">
    <property type="entry name" value="SecY"/>
</dbReference>
<feature type="transmembrane region" description="Helical" evidence="10">
    <location>
        <begin position="20"/>
        <end position="39"/>
    </location>
</feature>
<dbReference type="Pfam" id="PF00344">
    <property type="entry name" value="SecY"/>
    <property type="match status" value="1"/>
</dbReference>
<keyword evidence="15" id="KW-1185">Reference proteome</keyword>
<keyword evidence="4 10" id="KW-0812">Transmembrane</keyword>
<proteinExistence type="inferred from homology"/>
<dbReference type="NCBIfam" id="TIGR00967">
    <property type="entry name" value="3a0501s007"/>
    <property type="match status" value="1"/>
</dbReference>
<keyword evidence="6 10" id="KW-1133">Transmembrane helix</keyword>
<evidence type="ECO:0000256" key="1">
    <source>
        <dbReference type="ARBA" id="ARBA00004141"/>
    </source>
</evidence>
<keyword evidence="10" id="KW-1003">Cell membrane</keyword>
<feature type="transmembrane region" description="Helical" evidence="10">
    <location>
        <begin position="146"/>
        <end position="167"/>
    </location>
</feature>
<comment type="similarity">
    <text evidence="2 10 13">Belongs to the SecY/SEC61-alpha family.</text>
</comment>
<feature type="transmembrane region" description="Helical" evidence="10">
    <location>
        <begin position="211"/>
        <end position="232"/>
    </location>
</feature>
<evidence type="ECO:0000256" key="2">
    <source>
        <dbReference type="ARBA" id="ARBA00005751"/>
    </source>
</evidence>
<dbReference type="PROSITE" id="PS00755">
    <property type="entry name" value="SECY_1"/>
    <property type="match status" value="1"/>
</dbReference>
<dbReference type="PIRSF" id="PIRSF004557">
    <property type="entry name" value="SecY"/>
    <property type="match status" value="1"/>
</dbReference>
<feature type="transmembrane region" description="Helical" evidence="10">
    <location>
        <begin position="400"/>
        <end position="420"/>
    </location>
</feature>
<evidence type="ECO:0000256" key="9">
    <source>
        <dbReference type="ARBA" id="ARBA00039733"/>
    </source>
</evidence>
<dbReference type="GO" id="GO:0006605">
    <property type="term" value="P:protein targeting"/>
    <property type="evidence" value="ECO:0007669"/>
    <property type="project" value="UniProtKB-UniRule"/>
</dbReference>
<evidence type="ECO:0000256" key="5">
    <source>
        <dbReference type="ARBA" id="ARBA00022927"/>
    </source>
</evidence>
<evidence type="ECO:0000256" key="11">
    <source>
        <dbReference type="RuleBase" id="RU000537"/>
    </source>
</evidence>
<evidence type="ECO:0000256" key="13">
    <source>
        <dbReference type="RuleBase" id="RU004349"/>
    </source>
</evidence>
<feature type="transmembrane region" description="Helical" evidence="10">
    <location>
        <begin position="174"/>
        <end position="191"/>
    </location>
</feature>
<evidence type="ECO:0000313" key="15">
    <source>
        <dbReference type="Proteomes" id="UP000182321"/>
    </source>
</evidence>
<dbReference type="eggNOG" id="COG0201">
    <property type="taxonomic scope" value="Bacteria"/>
</dbReference>
<evidence type="ECO:0000313" key="14">
    <source>
        <dbReference type="EMBL" id="SEK88338.1"/>
    </source>
</evidence>
<accession>A0A1H7KNM8</accession>
<name>A0A1H7KNM8_9FIRM</name>
<comment type="function">
    <text evidence="10 11">The central subunit of the protein translocation channel SecYEG. Consists of two halves formed by TMs 1-5 and 6-10. These two domains form a lateral gate at the front which open onto the bilayer between TMs 2 and 7, and are clamped together by SecE at the back. The channel is closed by both a pore ring composed of hydrophobic SecY resides and a short helix (helix 2A) on the extracellular side of the membrane which forms a plug. The plug probably moves laterally to allow the channel to open. The ring and the pore may move independently.</text>
</comment>
<feature type="transmembrane region" description="Helical" evidence="10">
    <location>
        <begin position="72"/>
        <end position="93"/>
    </location>
</feature>
<dbReference type="Gene3D" id="1.10.3370.10">
    <property type="entry name" value="SecY subunit domain"/>
    <property type="match status" value="1"/>
</dbReference>
<dbReference type="PROSITE" id="PS00756">
    <property type="entry name" value="SECY_2"/>
    <property type="match status" value="1"/>
</dbReference>
<dbReference type="EMBL" id="FNZX01000013">
    <property type="protein sequence ID" value="SEK88338.1"/>
    <property type="molecule type" value="Genomic_DNA"/>
</dbReference>
<feature type="transmembrane region" description="Helical" evidence="10">
    <location>
        <begin position="376"/>
        <end position="394"/>
    </location>
</feature>
<comment type="subunit">
    <text evidence="10">Component of the Sec protein translocase complex. Heterotrimer consisting of SecY, SecE and SecG subunits. The heterotrimers can form oligomers, although 1 heterotrimer is thought to be able to translocate proteins. Interacts with the ribosome. Interacts with SecDF, and other proteins may be involved. Interacts with SecA.</text>
</comment>
<evidence type="ECO:0000256" key="8">
    <source>
        <dbReference type="ARBA" id="ARBA00023136"/>
    </source>
</evidence>
<evidence type="ECO:0000256" key="3">
    <source>
        <dbReference type="ARBA" id="ARBA00022448"/>
    </source>
</evidence>
<evidence type="ECO:0000256" key="12">
    <source>
        <dbReference type="RuleBase" id="RU003484"/>
    </source>
</evidence>
<dbReference type="GO" id="GO:0065002">
    <property type="term" value="P:intracellular protein transmembrane transport"/>
    <property type="evidence" value="ECO:0007669"/>
    <property type="project" value="UniProtKB-UniRule"/>
</dbReference>
<sequence>MFQTLRDAFKIKDLRRRIGFTFLMLIVVRLGSLLPVPGINGNAFSSLFADSDSALNFFDSITGGSFSSMSVFALNITPYITSSIIMQLLTIAFPKLEEMQRDGEQGRKKMTQITRYLTIALALGESIAMAVGFGRSGYLVTYSVPFLNYVLVVVALTAGSAVLMWIGERITEKGIGNGISIVLTINIISRIPSDLTKLYEQFMAGKTIPKAVLAAVIIAAIIIALVVFVVILQSAERRIPVQYSNKIQGRRQVGGNSSIIPMRVNTAGVIPVIFAQSLLQTPVMIVQLLNKQPSGVWGKILSGMSQSNWFNPSNWIYTIGALVYVLLIIGFAYFYTEITFNPLEIAENLKRSGGFIPGIRPGKPTSDYLTAILKHVIFIGAIGLSIVALLPIVFNGLVGASVSFGGTSIIIIVGVIVETLKQVESQMMVRNYKGFLND</sequence>
<keyword evidence="5 10" id="KW-0653">Protein transport</keyword>
<comment type="subcellular location">
    <subcellularLocation>
        <location evidence="10">Cell membrane</location>
        <topology evidence="10">Multi-pass membrane protein</topology>
    </subcellularLocation>
    <subcellularLocation>
        <location evidence="1 12">Membrane</location>
        <topology evidence="1 12">Multi-pass membrane protein</topology>
    </subcellularLocation>
</comment>
<dbReference type="PANTHER" id="PTHR10906">
    <property type="entry name" value="SECY/SEC61-ALPHA FAMILY MEMBER"/>
    <property type="match status" value="1"/>
</dbReference>
<protein>
    <recommendedName>
        <fullName evidence="9 10">Protein translocase subunit SecY</fullName>
    </recommendedName>
</protein>
<dbReference type="Proteomes" id="UP000182321">
    <property type="component" value="Unassembled WGS sequence"/>
</dbReference>
<dbReference type="InterPro" id="IPR023201">
    <property type="entry name" value="SecY_dom_sf"/>
</dbReference>
<dbReference type="InterPro" id="IPR030659">
    <property type="entry name" value="SecY_CS"/>
</dbReference>
<dbReference type="GO" id="GO:0005886">
    <property type="term" value="C:plasma membrane"/>
    <property type="evidence" value="ECO:0007669"/>
    <property type="project" value="UniProtKB-SubCell"/>
</dbReference>
<evidence type="ECO:0000256" key="10">
    <source>
        <dbReference type="HAMAP-Rule" id="MF_01465"/>
    </source>
</evidence>
<evidence type="ECO:0000256" key="7">
    <source>
        <dbReference type="ARBA" id="ARBA00023010"/>
    </source>
</evidence>
<dbReference type="RefSeq" id="WP_033153086.1">
    <property type="nucleotide sequence ID" value="NZ_FNZX01000013.1"/>
</dbReference>
<dbReference type="AlphaFoldDB" id="A0A1H7KNM8"/>
<keyword evidence="8 10" id="KW-0472">Membrane</keyword>
<keyword evidence="7 10" id="KW-0811">Translocation</keyword>
<dbReference type="PRINTS" id="PR00303">
    <property type="entry name" value="SECYTRNLCASE"/>
</dbReference>
<dbReference type="FunFam" id="1.10.3370.10:FF:000001">
    <property type="entry name" value="Preprotein translocase subunit SecY"/>
    <property type="match status" value="1"/>
</dbReference>
<dbReference type="HAMAP" id="MF_01465">
    <property type="entry name" value="SecY"/>
    <property type="match status" value="1"/>
</dbReference>
<dbReference type="InterPro" id="IPR002208">
    <property type="entry name" value="SecY/SEC61-alpha"/>
</dbReference>